<evidence type="ECO:0000256" key="20">
    <source>
        <dbReference type="ARBA" id="ARBA00049559"/>
    </source>
</evidence>
<comment type="subunit">
    <text evidence="12">Interacts with PEX5, probably required to target it into peroxisomes.</text>
</comment>
<comment type="function">
    <text evidence="11">Participates in chain elongation of fatty acids. Catalyzes the reduction of trans-2-enoyl-CoAs of varying chain lengths from 6:1 to 16:1, having maximum activity with 10:1 CoA. Has no 2,4-dienoyl-CoA reductase activity.</text>
</comment>
<evidence type="ECO:0000256" key="16">
    <source>
        <dbReference type="ARBA" id="ARBA00048686"/>
    </source>
</evidence>
<comment type="pathway">
    <text evidence="2">Lipid metabolism.</text>
</comment>
<keyword evidence="5" id="KW-0276">Fatty acid metabolism</keyword>
<evidence type="ECO:0000256" key="17">
    <source>
        <dbReference type="ARBA" id="ARBA00049108"/>
    </source>
</evidence>
<dbReference type="EMBL" id="JAGTXO010000058">
    <property type="protein sequence ID" value="KAG8458044.1"/>
    <property type="molecule type" value="Genomic_DNA"/>
</dbReference>
<comment type="catalytic activity">
    <reaction evidence="17">
        <text>(2E)-hexenoyl-CoA + NADPH + H(+) = hexanoyl-CoA + NADP(+)</text>
        <dbReference type="Rhea" id="RHEA:44956"/>
        <dbReference type="ChEBI" id="CHEBI:15378"/>
        <dbReference type="ChEBI" id="CHEBI:57783"/>
        <dbReference type="ChEBI" id="CHEBI:58349"/>
        <dbReference type="ChEBI" id="CHEBI:62077"/>
        <dbReference type="ChEBI" id="CHEBI:62620"/>
    </reaction>
    <physiologicalReaction direction="left-to-right" evidence="17">
        <dbReference type="Rhea" id="RHEA:44957"/>
    </physiologicalReaction>
</comment>
<evidence type="ECO:0000256" key="19">
    <source>
        <dbReference type="ARBA" id="ARBA00049386"/>
    </source>
</evidence>
<evidence type="ECO:0000256" key="10">
    <source>
        <dbReference type="ARBA" id="ARBA00023160"/>
    </source>
</evidence>
<evidence type="ECO:0000256" key="12">
    <source>
        <dbReference type="ARBA" id="ARBA00038622"/>
    </source>
</evidence>
<dbReference type="GO" id="GO:0019166">
    <property type="term" value="F:trans-2-enoyl-CoA reductase (NADPH) activity"/>
    <property type="evidence" value="ECO:0007669"/>
    <property type="project" value="UniProtKB-EC"/>
</dbReference>
<comment type="catalytic activity">
    <reaction evidence="19">
        <text>(2E)-decenoyl-CoA + NADPH + H(+) = decanoyl-CoA + NADP(+)</text>
        <dbReference type="Rhea" id="RHEA:44960"/>
        <dbReference type="ChEBI" id="CHEBI:15378"/>
        <dbReference type="ChEBI" id="CHEBI:57783"/>
        <dbReference type="ChEBI" id="CHEBI:58349"/>
        <dbReference type="ChEBI" id="CHEBI:61406"/>
        <dbReference type="ChEBI" id="CHEBI:61430"/>
    </reaction>
    <physiologicalReaction direction="left-to-right" evidence="19">
        <dbReference type="Rhea" id="RHEA:44961"/>
    </physiologicalReaction>
</comment>
<keyword evidence="7" id="KW-0560">Oxidoreductase</keyword>
<dbReference type="PANTHER" id="PTHR24317">
    <property type="entry name" value="PEROXISOMAL TRANS-2-ENOYL-COA REDUCTASE"/>
    <property type="match status" value="1"/>
</dbReference>
<evidence type="ECO:0000256" key="3">
    <source>
        <dbReference type="ARBA" id="ARBA00022516"/>
    </source>
</evidence>
<keyword evidence="9" id="KW-0576">Peroxisome</keyword>
<evidence type="ECO:0000313" key="22">
    <source>
        <dbReference type="Proteomes" id="UP000751190"/>
    </source>
</evidence>
<dbReference type="PRINTS" id="PR00080">
    <property type="entry name" value="SDRFAMILY"/>
</dbReference>
<evidence type="ECO:0000256" key="1">
    <source>
        <dbReference type="ARBA" id="ARBA00004275"/>
    </source>
</evidence>
<keyword evidence="3" id="KW-0444">Lipid biosynthesis</keyword>
<sequence>MARDYGRSSAFRPGLLAGKAALVTGGGTGIGLAIARELLTLGCDVSIVSRSAVKLDAALDALRRDGACVGRARAQPCNVRSEADVRGAVAGALEAFGRLDFLVNNGGGQFISPAADLSANGFRAVVETNLLGTFLACREAFTQYMREHGGAIVNITMVNRNGFPRMAHSGAARAGVLNLARSLATEWASSGVRINCVAPGIVYTPSGFENYGAMGEPFLNAVTPAVPCKRLGTAEEVASAVVWLLSEGAAYVTGQELSVDGGLSLVGYPFPLADTGEHSAFPVYGDAAVLPPAARL</sequence>
<dbReference type="GO" id="GO:0006633">
    <property type="term" value="P:fatty acid biosynthetic process"/>
    <property type="evidence" value="ECO:0007669"/>
    <property type="project" value="UniProtKB-KW"/>
</dbReference>
<evidence type="ECO:0000256" key="7">
    <source>
        <dbReference type="ARBA" id="ARBA00023002"/>
    </source>
</evidence>
<keyword evidence="10" id="KW-0275">Fatty acid biosynthesis</keyword>
<dbReference type="InterPro" id="IPR052388">
    <property type="entry name" value="Peroxisomal_t2-enoyl-CoA_red"/>
</dbReference>
<comment type="catalytic activity">
    <reaction evidence="18">
        <text>a (2E)-enoyl-CoA + NADPH + H(+) = a 2,3-saturated acyl-CoA + NADP(+)</text>
        <dbReference type="Rhea" id="RHEA:33763"/>
        <dbReference type="ChEBI" id="CHEBI:15378"/>
        <dbReference type="ChEBI" id="CHEBI:57783"/>
        <dbReference type="ChEBI" id="CHEBI:58349"/>
        <dbReference type="ChEBI" id="CHEBI:58856"/>
        <dbReference type="ChEBI" id="CHEBI:65111"/>
        <dbReference type="EC" id="1.3.1.38"/>
    </reaction>
    <physiologicalReaction direction="left-to-right" evidence="18">
        <dbReference type="Rhea" id="RHEA:33764"/>
    </physiologicalReaction>
</comment>
<comment type="subcellular location">
    <subcellularLocation>
        <location evidence="1">Peroxisome</location>
    </subcellularLocation>
</comment>
<comment type="catalytic activity">
    <reaction evidence="20">
        <text>(2E)-octenoyl-CoA + NADPH + H(+) = octanoyl-CoA + NADP(+)</text>
        <dbReference type="Rhea" id="RHEA:44952"/>
        <dbReference type="ChEBI" id="CHEBI:15378"/>
        <dbReference type="ChEBI" id="CHEBI:57386"/>
        <dbReference type="ChEBI" id="CHEBI:57783"/>
        <dbReference type="ChEBI" id="CHEBI:58349"/>
        <dbReference type="ChEBI" id="CHEBI:62242"/>
    </reaction>
    <physiologicalReaction direction="left-to-right" evidence="20">
        <dbReference type="Rhea" id="RHEA:44953"/>
    </physiologicalReaction>
</comment>
<proteinExistence type="predicted"/>
<keyword evidence="6" id="KW-0521">NADP</keyword>
<evidence type="ECO:0000256" key="4">
    <source>
        <dbReference type="ARBA" id="ARBA00022553"/>
    </source>
</evidence>
<dbReference type="GO" id="GO:0005777">
    <property type="term" value="C:peroxisome"/>
    <property type="evidence" value="ECO:0007669"/>
    <property type="project" value="UniProtKB-SubCell"/>
</dbReference>
<keyword evidence="4" id="KW-0597">Phosphoprotein</keyword>
<evidence type="ECO:0000256" key="6">
    <source>
        <dbReference type="ARBA" id="ARBA00022857"/>
    </source>
</evidence>
<dbReference type="FunFam" id="3.40.50.720:FF:000084">
    <property type="entry name" value="Short-chain dehydrogenase reductase"/>
    <property type="match status" value="1"/>
</dbReference>
<comment type="catalytic activity">
    <reaction evidence="15">
        <text>(2E)-dodecenoyl-CoA + NADPH + H(+) = dodecanoyl-CoA + NADP(+)</text>
        <dbReference type="Rhea" id="RHEA:44964"/>
        <dbReference type="ChEBI" id="CHEBI:15378"/>
        <dbReference type="ChEBI" id="CHEBI:57330"/>
        <dbReference type="ChEBI" id="CHEBI:57375"/>
        <dbReference type="ChEBI" id="CHEBI:57783"/>
        <dbReference type="ChEBI" id="CHEBI:58349"/>
    </reaction>
    <physiologicalReaction direction="left-to-right" evidence="15">
        <dbReference type="Rhea" id="RHEA:44965"/>
    </physiologicalReaction>
</comment>
<dbReference type="EC" id="1.3.1.38" evidence="13"/>
<dbReference type="OrthoDB" id="1393670at2759"/>
<reference evidence="21" key="1">
    <citation type="submission" date="2021-05" db="EMBL/GenBank/DDBJ databases">
        <title>The genome of the haptophyte Pavlova lutheri (Diacronema luteri, Pavlovales) - a model for lipid biosynthesis in eukaryotic algae.</title>
        <authorList>
            <person name="Hulatt C.J."/>
            <person name="Posewitz M.C."/>
        </authorList>
    </citation>
    <scope>NUCLEOTIDE SEQUENCE</scope>
    <source>
        <strain evidence="21">NIVA-4/92</strain>
    </source>
</reference>
<evidence type="ECO:0000256" key="14">
    <source>
        <dbReference type="ARBA" id="ARBA00041063"/>
    </source>
</evidence>
<dbReference type="GO" id="GO:0033306">
    <property type="term" value="P:phytol metabolic process"/>
    <property type="evidence" value="ECO:0007669"/>
    <property type="project" value="TreeGrafter"/>
</dbReference>
<comment type="catalytic activity">
    <reaction evidence="16">
        <text>(2E)-tetradecenoyl-CoA + NADPH + H(+) = tetradecanoyl-CoA + NADP(+)</text>
        <dbReference type="Rhea" id="RHEA:44968"/>
        <dbReference type="ChEBI" id="CHEBI:15378"/>
        <dbReference type="ChEBI" id="CHEBI:57385"/>
        <dbReference type="ChEBI" id="CHEBI:57783"/>
        <dbReference type="ChEBI" id="CHEBI:58349"/>
        <dbReference type="ChEBI" id="CHEBI:61405"/>
    </reaction>
    <physiologicalReaction direction="left-to-right" evidence="16">
        <dbReference type="Rhea" id="RHEA:44969"/>
    </physiologicalReaction>
</comment>
<dbReference type="SUPFAM" id="SSF51735">
    <property type="entry name" value="NAD(P)-binding Rossmann-fold domains"/>
    <property type="match status" value="1"/>
</dbReference>
<gene>
    <name evidence="21" type="ORF">KFE25_007251</name>
</gene>
<protein>
    <recommendedName>
        <fullName evidence="14">Peroxisomal trans-2-enoyl-CoA reductase</fullName>
        <ecNumber evidence="13">1.3.1.38</ecNumber>
    </recommendedName>
</protein>
<comment type="caution">
    <text evidence="21">The sequence shown here is derived from an EMBL/GenBank/DDBJ whole genome shotgun (WGS) entry which is preliminary data.</text>
</comment>
<evidence type="ECO:0000256" key="9">
    <source>
        <dbReference type="ARBA" id="ARBA00023140"/>
    </source>
</evidence>
<dbReference type="PRINTS" id="PR00081">
    <property type="entry name" value="GDHRDH"/>
</dbReference>
<evidence type="ECO:0000313" key="21">
    <source>
        <dbReference type="EMBL" id="KAG8458044.1"/>
    </source>
</evidence>
<evidence type="ECO:0000256" key="11">
    <source>
        <dbReference type="ARBA" id="ARBA00037124"/>
    </source>
</evidence>
<dbReference type="InterPro" id="IPR036291">
    <property type="entry name" value="NAD(P)-bd_dom_sf"/>
</dbReference>
<keyword evidence="8" id="KW-0443">Lipid metabolism</keyword>
<dbReference type="InterPro" id="IPR002347">
    <property type="entry name" value="SDR_fam"/>
</dbReference>
<dbReference type="PANTHER" id="PTHR24317:SF7">
    <property type="entry name" value="PEROXISOMAL TRANS-2-ENOYL-COA REDUCTASE"/>
    <property type="match status" value="1"/>
</dbReference>
<dbReference type="Proteomes" id="UP000751190">
    <property type="component" value="Unassembled WGS sequence"/>
</dbReference>
<dbReference type="Pfam" id="PF13561">
    <property type="entry name" value="adh_short_C2"/>
    <property type="match status" value="1"/>
</dbReference>
<name>A0A8J5XA99_DIALT</name>
<dbReference type="OMA" id="TETAACE"/>
<evidence type="ECO:0000256" key="8">
    <source>
        <dbReference type="ARBA" id="ARBA00023098"/>
    </source>
</evidence>
<evidence type="ECO:0000256" key="5">
    <source>
        <dbReference type="ARBA" id="ARBA00022832"/>
    </source>
</evidence>
<evidence type="ECO:0000256" key="13">
    <source>
        <dbReference type="ARBA" id="ARBA00038849"/>
    </source>
</evidence>
<accession>A0A8J5XA99</accession>
<evidence type="ECO:0000256" key="2">
    <source>
        <dbReference type="ARBA" id="ARBA00005189"/>
    </source>
</evidence>
<keyword evidence="22" id="KW-1185">Reference proteome</keyword>
<dbReference type="Gene3D" id="3.40.50.720">
    <property type="entry name" value="NAD(P)-binding Rossmann-like Domain"/>
    <property type="match status" value="1"/>
</dbReference>
<dbReference type="AlphaFoldDB" id="A0A8J5XA99"/>
<evidence type="ECO:0000256" key="15">
    <source>
        <dbReference type="ARBA" id="ARBA00047570"/>
    </source>
</evidence>
<evidence type="ECO:0000256" key="18">
    <source>
        <dbReference type="ARBA" id="ARBA00049251"/>
    </source>
</evidence>
<organism evidence="21 22">
    <name type="scientific">Diacronema lutheri</name>
    <name type="common">Unicellular marine alga</name>
    <name type="synonym">Monochrysis lutheri</name>
    <dbReference type="NCBI Taxonomy" id="2081491"/>
    <lineage>
        <taxon>Eukaryota</taxon>
        <taxon>Haptista</taxon>
        <taxon>Haptophyta</taxon>
        <taxon>Pavlovophyceae</taxon>
        <taxon>Pavlovales</taxon>
        <taxon>Pavlovaceae</taxon>
        <taxon>Diacronema</taxon>
    </lineage>
</organism>